<reference evidence="1 2" key="1">
    <citation type="submission" date="2016-08" db="EMBL/GenBank/DDBJ databases">
        <authorList>
            <person name="Seilhamer J.J."/>
        </authorList>
    </citation>
    <scope>NUCLEOTIDE SEQUENCE [LARGE SCALE GENOMIC DNA]</scope>
    <source>
        <strain evidence="1 2">VC14762</strain>
    </source>
</reference>
<comment type="caution">
    <text evidence="1">The sequence shown here is derived from an EMBL/GenBank/DDBJ whole genome shotgun (WGS) entry which is preliminary data.</text>
</comment>
<organism evidence="1 2">
    <name type="scientific">Burkholderia cenocepacia</name>
    <dbReference type="NCBI Taxonomy" id="95486"/>
    <lineage>
        <taxon>Bacteria</taxon>
        <taxon>Pseudomonadati</taxon>
        <taxon>Pseudomonadota</taxon>
        <taxon>Betaproteobacteria</taxon>
        <taxon>Burkholderiales</taxon>
        <taxon>Burkholderiaceae</taxon>
        <taxon>Burkholderia</taxon>
        <taxon>Burkholderia cepacia complex</taxon>
    </lineage>
</organism>
<dbReference type="Proteomes" id="UP000188543">
    <property type="component" value="Unassembled WGS sequence"/>
</dbReference>
<name>A0A1V2VTV6_9BURK</name>
<dbReference type="AlphaFoldDB" id="A0A1V2VTV6"/>
<dbReference type="RefSeq" id="WP_077176815.1">
    <property type="nucleotide sequence ID" value="NZ_MUTB01000172.1"/>
</dbReference>
<accession>A0A1V2VTV6</accession>
<dbReference type="EMBL" id="MUTJ01000100">
    <property type="protein sequence ID" value="ONU76355.1"/>
    <property type="molecule type" value="Genomic_DNA"/>
</dbReference>
<sequence length="286" mass="32259">MTPSEFLFHLKNLPEDTPITATHIAGILEVISPMLKEEKKPTGFSSLDSEALIDENTLAEWICEPVSTIQKWRLKGGTGPDYVKKKNGSVRYQVGAVRNWIKDNTISNTAQGTAKGIKRMEGVSFDFPTPLITTHTDSEPIPFFQSLSLDEEVIKGYVMEHVEHYHEPQQNMAAWLYNHMGSGFIADLRQQTKDILLRGGRINQVARRLVGDELIEFNIADLLANFQGIDFGYGDFLYMLLDNGLDVSQVSNPSDQFKSTHNSYLLYHKLEHSLSNKITATRKTNP</sequence>
<protein>
    <recommendedName>
        <fullName evidence="3">DNA-binding protein</fullName>
    </recommendedName>
</protein>
<evidence type="ECO:0000313" key="2">
    <source>
        <dbReference type="Proteomes" id="UP000188543"/>
    </source>
</evidence>
<evidence type="ECO:0008006" key="3">
    <source>
        <dbReference type="Google" id="ProtNLM"/>
    </source>
</evidence>
<gene>
    <name evidence="1" type="ORF">A8E72_34140</name>
</gene>
<proteinExistence type="predicted"/>
<evidence type="ECO:0000313" key="1">
    <source>
        <dbReference type="EMBL" id="ONU76355.1"/>
    </source>
</evidence>